<dbReference type="EC" id="3.4.24.-" evidence="6"/>
<feature type="domain" description="Peptidase M3A/M3B catalytic" evidence="7">
    <location>
        <begin position="201"/>
        <end position="584"/>
    </location>
</feature>
<protein>
    <recommendedName>
        <fullName evidence="6">Oligopeptidase F</fullName>
        <ecNumber evidence="6">3.4.24.-</ecNumber>
    </recommendedName>
</protein>
<dbReference type="Gene3D" id="1.20.140.70">
    <property type="entry name" value="Oligopeptidase f, N-terminal domain"/>
    <property type="match status" value="1"/>
</dbReference>
<dbReference type="GO" id="GO:0046872">
    <property type="term" value="F:metal ion binding"/>
    <property type="evidence" value="ECO:0007669"/>
    <property type="project" value="UniProtKB-UniRule"/>
</dbReference>
<dbReference type="PANTHER" id="PTHR11804:SF45">
    <property type="entry name" value="SIMILAR TO OLIGOENDOPEPTIDASE"/>
    <property type="match status" value="1"/>
</dbReference>
<dbReference type="STRING" id="1284.SHYC_07530"/>
<evidence type="ECO:0000256" key="2">
    <source>
        <dbReference type="ARBA" id="ARBA00022723"/>
    </source>
</evidence>
<comment type="caution">
    <text evidence="9">The sequence shown here is derived from an EMBL/GenBank/DDBJ whole genome shotgun (WGS) entry which is preliminary data.</text>
</comment>
<comment type="similarity">
    <text evidence="6">Belongs to the peptidase M3B family.</text>
</comment>
<dbReference type="InterPro" id="IPR045090">
    <property type="entry name" value="Pept_M3A_M3B"/>
</dbReference>
<dbReference type="Pfam" id="PF08439">
    <property type="entry name" value="Peptidase_M3_N"/>
    <property type="match status" value="1"/>
</dbReference>
<evidence type="ECO:0000256" key="3">
    <source>
        <dbReference type="ARBA" id="ARBA00022801"/>
    </source>
</evidence>
<evidence type="ECO:0000256" key="1">
    <source>
        <dbReference type="ARBA" id="ARBA00022670"/>
    </source>
</evidence>
<proteinExistence type="inferred from homology"/>
<evidence type="ECO:0000256" key="5">
    <source>
        <dbReference type="ARBA" id="ARBA00023049"/>
    </source>
</evidence>
<evidence type="ECO:0000256" key="6">
    <source>
        <dbReference type="RuleBase" id="RU368091"/>
    </source>
</evidence>
<dbReference type="InterPro" id="IPR034009">
    <property type="entry name" value="M3B_PepF_4"/>
</dbReference>
<dbReference type="InterPro" id="IPR042088">
    <property type="entry name" value="OligoPept_F_C"/>
</dbReference>
<dbReference type="Pfam" id="PF01432">
    <property type="entry name" value="Peptidase_M3"/>
    <property type="match status" value="1"/>
</dbReference>
<keyword evidence="3 6" id="KW-0378">Hydrolase</keyword>
<dbReference type="CDD" id="cd09609">
    <property type="entry name" value="M3B_PepF"/>
    <property type="match status" value="1"/>
</dbReference>
<feature type="domain" description="Oligopeptidase F N-terminal" evidence="8">
    <location>
        <begin position="115"/>
        <end position="180"/>
    </location>
</feature>
<evidence type="ECO:0000313" key="9">
    <source>
        <dbReference type="EMBL" id="RIO45977.1"/>
    </source>
</evidence>
<dbReference type="NCBIfam" id="TIGR00181">
    <property type="entry name" value="pepF"/>
    <property type="match status" value="1"/>
</dbReference>
<comment type="function">
    <text evidence="6">Has oligopeptidase activity and degrades a variety of small bioactive peptides.</text>
</comment>
<evidence type="ECO:0000259" key="7">
    <source>
        <dbReference type="Pfam" id="PF01432"/>
    </source>
</evidence>
<organism evidence="9 10">
    <name type="scientific">Staphylococcus hyicus</name>
    <dbReference type="NCBI Taxonomy" id="1284"/>
    <lineage>
        <taxon>Bacteria</taxon>
        <taxon>Bacillati</taxon>
        <taxon>Bacillota</taxon>
        <taxon>Bacilli</taxon>
        <taxon>Bacillales</taxon>
        <taxon>Staphylococcaceae</taxon>
        <taxon>Staphylococcus</taxon>
    </lineage>
</organism>
<evidence type="ECO:0000256" key="4">
    <source>
        <dbReference type="ARBA" id="ARBA00022833"/>
    </source>
</evidence>
<reference evidence="9 10" key="1">
    <citation type="journal article" date="2016" name="Front. Microbiol.">
        <title>Comprehensive Phylogenetic Analysis of Bovine Non-aureus Staphylococci Species Based on Whole-Genome Sequencing.</title>
        <authorList>
            <person name="Naushad S."/>
            <person name="Barkema H.W."/>
            <person name="Luby C."/>
            <person name="Condas L.A."/>
            <person name="Nobrega D.B."/>
            <person name="Carson D.A."/>
            <person name="De Buck J."/>
        </authorList>
    </citation>
    <scope>NUCLEOTIDE SEQUENCE [LARGE SCALE GENOMIC DNA]</scope>
    <source>
        <strain evidence="9 10">SNUC 5959</strain>
    </source>
</reference>
<dbReference type="RefSeq" id="WP_119635375.1">
    <property type="nucleotide sequence ID" value="NZ_QXVO01000014.1"/>
</dbReference>
<keyword evidence="5 6" id="KW-0482">Metalloprotease</keyword>
<evidence type="ECO:0000259" key="8">
    <source>
        <dbReference type="Pfam" id="PF08439"/>
    </source>
</evidence>
<dbReference type="EMBL" id="QXVO01000014">
    <property type="protein sequence ID" value="RIO45977.1"/>
    <property type="molecule type" value="Genomic_DNA"/>
</dbReference>
<sequence length="600" mass="69776">MTQKLKPRKDVPVSETWDLRDIYESDVAFEHAINTLVTKAEVFHKRYATTIHNAESIEKVLDALCELTIEIDRVANYAHLQLSVESTDPEKQRLNALFSQKYGKISSQLTFVESELLHLDKAVLQSAIKTSKYDYYLKRLLKKQPHQLHPEAEKVLAEMVAALNVPYDLYEVTKMLDIDFRQFEVNGQVYDMDYTTFEGVYEDDPNTELRRQSFKHFSETLRKYQHTTAAVYQAHVQNEKLEANLRGYNSVIDFLLEDHDVHPDMYHRQIDIIMSDLAPIMRRYARLLKKVHQLDSLKYEDLKISIDPDYEPQISIKDSEQYIYNALGVLGEDYLKMTQSAYNERWIDFPQNKGKETGAYCASPYFTHSYIFISWTGKMNEVFVLAHELGHAGHFHLAQSHQNILHSESSMYFVEAPSTMNEMLMAQYLLEKNSEDPRFKRWVLSSLISRTYYHNMVTHLLEAAFQREVYRCVDQGEYLTADKLNAIKKQVIETFWGDDVELTPGSELTWMRQPHYYMGLYPYTYSAGLTIGTLMAQRIKHEGQKAVNEWLEVLKAGGSMSPVELAQIAHIDMTSEKPLKDTIQFIGSLVEEIENLTQQI</sequence>
<keyword evidence="1 6" id="KW-0645">Protease</keyword>
<dbReference type="InterPro" id="IPR004438">
    <property type="entry name" value="Peptidase_M3B"/>
</dbReference>
<dbReference type="GO" id="GO:0006508">
    <property type="term" value="P:proteolysis"/>
    <property type="evidence" value="ECO:0007669"/>
    <property type="project" value="UniProtKB-KW"/>
</dbReference>
<dbReference type="Gene3D" id="1.10.1370.20">
    <property type="entry name" value="Oligoendopeptidase f, C-terminal domain"/>
    <property type="match status" value="1"/>
</dbReference>
<dbReference type="InterPro" id="IPR013647">
    <property type="entry name" value="OligopepF_N_dom"/>
</dbReference>
<dbReference type="GO" id="GO:0004222">
    <property type="term" value="F:metalloendopeptidase activity"/>
    <property type="evidence" value="ECO:0007669"/>
    <property type="project" value="UniProtKB-UniRule"/>
</dbReference>
<gene>
    <name evidence="9" type="primary">pepF</name>
    <name evidence="9" type="ORF">BUZ57_05795</name>
</gene>
<comment type="cofactor">
    <cofactor evidence="6">
        <name>Zn(2+)</name>
        <dbReference type="ChEBI" id="CHEBI:29105"/>
    </cofactor>
    <text evidence="6">Binds 1 zinc ion.</text>
</comment>
<evidence type="ECO:0000313" key="10">
    <source>
        <dbReference type="Proteomes" id="UP000285625"/>
    </source>
</evidence>
<dbReference type="SUPFAM" id="SSF55486">
    <property type="entry name" value="Metalloproteases ('zincins'), catalytic domain"/>
    <property type="match status" value="1"/>
</dbReference>
<dbReference type="PANTHER" id="PTHR11804">
    <property type="entry name" value="PROTEASE M3 THIMET OLIGOPEPTIDASE-RELATED"/>
    <property type="match status" value="1"/>
</dbReference>
<dbReference type="InterPro" id="IPR001567">
    <property type="entry name" value="Pept_M3A_M3B_dom"/>
</dbReference>
<accession>A0A418JJ71</accession>
<keyword evidence="4 6" id="KW-0862">Zinc</keyword>
<dbReference type="GO" id="GO:0006518">
    <property type="term" value="P:peptide metabolic process"/>
    <property type="evidence" value="ECO:0007669"/>
    <property type="project" value="TreeGrafter"/>
</dbReference>
<keyword evidence="2 6" id="KW-0479">Metal-binding</keyword>
<dbReference type="Proteomes" id="UP000285625">
    <property type="component" value="Unassembled WGS sequence"/>
</dbReference>
<name>A0A418JJ71_STAHY</name>
<dbReference type="AlphaFoldDB" id="A0A418JJ71"/>